<gene>
    <name evidence="1" type="ORF">DEA61_06725</name>
</gene>
<dbReference type="AlphaFoldDB" id="A0A357VNM0"/>
<dbReference type="Proteomes" id="UP000264445">
    <property type="component" value="Unassembled WGS sequence"/>
</dbReference>
<evidence type="ECO:0000313" key="2">
    <source>
        <dbReference type="Proteomes" id="UP000264445"/>
    </source>
</evidence>
<name>A0A357VNM0_9THEO</name>
<dbReference type="RefSeq" id="WP_278429115.1">
    <property type="nucleotide sequence ID" value="NZ_DOLB01000098.1"/>
</dbReference>
<comment type="caution">
    <text evidence="1">The sequence shown here is derived from an EMBL/GenBank/DDBJ whole genome shotgun (WGS) entry which is preliminary data.</text>
</comment>
<reference evidence="1 2" key="1">
    <citation type="journal article" date="2018" name="Nat. Biotechnol.">
        <title>A standardized bacterial taxonomy based on genome phylogeny substantially revises the tree of life.</title>
        <authorList>
            <person name="Parks D.H."/>
            <person name="Chuvochina M."/>
            <person name="Waite D.W."/>
            <person name="Rinke C."/>
            <person name="Skarshewski A."/>
            <person name="Chaumeil P.A."/>
            <person name="Hugenholtz P."/>
        </authorList>
    </citation>
    <scope>NUCLEOTIDE SEQUENCE [LARGE SCALE GENOMIC DNA]</scope>
    <source>
        <strain evidence="1">UBA12544</strain>
    </source>
</reference>
<dbReference type="EMBL" id="DOLB01000098">
    <property type="protein sequence ID" value="HBT49507.1"/>
    <property type="molecule type" value="Genomic_DNA"/>
</dbReference>
<evidence type="ECO:0000313" key="1">
    <source>
        <dbReference type="EMBL" id="HBT49507.1"/>
    </source>
</evidence>
<protein>
    <submittedName>
        <fullName evidence="1">Uncharacterized protein</fullName>
    </submittedName>
</protein>
<organism evidence="1 2">
    <name type="scientific">Caldanaerobacter subterraneus</name>
    <dbReference type="NCBI Taxonomy" id="911092"/>
    <lineage>
        <taxon>Bacteria</taxon>
        <taxon>Bacillati</taxon>
        <taxon>Bacillota</taxon>
        <taxon>Clostridia</taxon>
        <taxon>Thermoanaerobacterales</taxon>
        <taxon>Thermoanaerobacteraceae</taxon>
        <taxon>Caldanaerobacter</taxon>
    </lineage>
</organism>
<sequence>MGQFKGYPIEKEEQVYVDTGILAVTTKHLYFYGKIKSFRVPYSKIVSFTPYSDGIGIQRDAASAKPQTFVTGDGWFIYNLVVNLAKEQLD</sequence>
<proteinExistence type="predicted"/>
<accession>A0A357VNM0</accession>